<sequence>MKINLTYFLEKRISIMEHKEHLDDHEKALLNNLKEALDVILNESDLDKLVKLTQQLEDIKFIRNFRMV</sequence>
<name>A0A1M5B2B8_9BACL</name>
<dbReference type="RefSeq" id="WP_073157940.1">
    <property type="nucleotide sequence ID" value="NZ_FQVL01000017.1"/>
</dbReference>
<keyword evidence="2" id="KW-1185">Reference proteome</keyword>
<protein>
    <submittedName>
        <fullName evidence="1">Uncharacterized protein</fullName>
    </submittedName>
</protein>
<dbReference type="EMBL" id="FQVL01000017">
    <property type="protein sequence ID" value="SHF36633.1"/>
    <property type="molecule type" value="Genomic_DNA"/>
</dbReference>
<dbReference type="Proteomes" id="UP000184476">
    <property type="component" value="Unassembled WGS sequence"/>
</dbReference>
<gene>
    <name evidence="1" type="ORF">SAMN05444392_11746</name>
</gene>
<organism evidence="1 2">
    <name type="scientific">Seinonella peptonophila</name>
    <dbReference type="NCBI Taxonomy" id="112248"/>
    <lineage>
        <taxon>Bacteria</taxon>
        <taxon>Bacillati</taxon>
        <taxon>Bacillota</taxon>
        <taxon>Bacilli</taxon>
        <taxon>Bacillales</taxon>
        <taxon>Thermoactinomycetaceae</taxon>
        <taxon>Seinonella</taxon>
    </lineage>
</organism>
<reference evidence="1 2" key="1">
    <citation type="submission" date="2016-11" db="EMBL/GenBank/DDBJ databases">
        <authorList>
            <person name="Jaros S."/>
            <person name="Januszkiewicz K."/>
            <person name="Wedrychowicz H."/>
        </authorList>
    </citation>
    <scope>NUCLEOTIDE SEQUENCE [LARGE SCALE GENOMIC DNA]</scope>
    <source>
        <strain evidence="1 2">DSM 44666</strain>
    </source>
</reference>
<proteinExistence type="predicted"/>
<dbReference type="AlphaFoldDB" id="A0A1M5B2B8"/>
<evidence type="ECO:0000313" key="2">
    <source>
        <dbReference type="Proteomes" id="UP000184476"/>
    </source>
</evidence>
<accession>A0A1M5B2B8</accession>
<evidence type="ECO:0000313" key="1">
    <source>
        <dbReference type="EMBL" id="SHF36633.1"/>
    </source>
</evidence>